<evidence type="ECO:0000256" key="8">
    <source>
        <dbReference type="PIRSR" id="PIRSR000459-1"/>
    </source>
</evidence>
<evidence type="ECO:0000256" key="7">
    <source>
        <dbReference type="ARBA" id="ARBA00024222"/>
    </source>
</evidence>
<dbReference type="GO" id="GO:0072378">
    <property type="term" value="P:blood coagulation, fibrin clot formation"/>
    <property type="evidence" value="ECO:0007669"/>
    <property type="project" value="TreeGrafter"/>
</dbReference>
<evidence type="ECO:0000313" key="10">
    <source>
        <dbReference type="Proteomes" id="UP000515145"/>
    </source>
</evidence>
<evidence type="ECO:0000256" key="3">
    <source>
        <dbReference type="ARBA" id="ARBA00022679"/>
    </source>
</evidence>
<dbReference type="GO" id="GO:0003810">
    <property type="term" value="F:protein-glutamine gamma-glutamyltransferase activity"/>
    <property type="evidence" value="ECO:0007669"/>
    <property type="project" value="UniProtKB-EC"/>
</dbReference>
<dbReference type="Gene3D" id="3.90.260.10">
    <property type="entry name" value="Transglutaminase-like"/>
    <property type="match status" value="1"/>
</dbReference>
<keyword evidence="6" id="KW-0012">Acyltransferase</keyword>
<dbReference type="PANTHER" id="PTHR11590">
    <property type="entry name" value="PROTEIN-GLUTAMINE GAMMA-GLUTAMYLTRANSFERASE"/>
    <property type="match status" value="1"/>
</dbReference>
<dbReference type="Pfam" id="PF00927">
    <property type="entry name" value="Transglut_C"/>
    <property type="match status" value="2"/>
</dbReference>
<proteinExistence type="inferred from homology"/>
<dbReference type="GeneID" id="114452847"/>
<dbReference type="AlphaFoldDB" id="A0A6P7KES2"/>
<keyword evidence="10" id="KW-1185">Reference proteome</keyword>
<dbReference type="SUPFAM" id="SSF81296">
    <property type="entry name" value="E set domains"/>
    <property type="match status" value="1"/>
</dbReference>
<dbReference type="InterPro" id="IPR013783">
    <property type="entry name" value="Ig-like_fold"/>
</dbReference>
<protein>
    <recommendedName>
        <fullName evidence="7">protein-glutamine gamma-glutamyltransferase</fullName>
        <ecNumber evidence="7">2.3.2.13</ecNumber>
    </recommendedName>
</protein>
<evidence type="ECO:0000313" key="11">
    <source>
        <dbReference type="RefSeq" id="XP_028288153.1"/>
    </source>
</evidence>
<dbReference type="PIRSF" id="PIRSF000459">
    <property type="entry name" value="TGM_EBP42"/>
    <property type="match status" value="1"/>
</dbReference>
<dbReference type="FunFam" id="2.60.40.10:FF:000090">
    <property type="entry name" value="Protein-glutamine gamma-glutamyltransferase 2"/>
    <property type="match status" value="1"/>
</dbReference>
<feature type="active site" evidence="8">
    <location>
        <position position="381"/>
    </location>
</feature>
<dbReference type="InterPro" id="IPR023608">
    <property type="entry name" value="Transglutaminase_animal"/>
</dbReference>
<keyword evidence="3" id="KW-0808">Transferase</keyword>
<reference evidence="11" key="1">
    <citation type="submission" date="2025-08" db="UniProtKB">
        <authorList>
            <consortium name="RefSeq"/>
        </authorList>
    </citation>
    <scope>IDENTIFICATION</scope>
</reference>
<dbReference type="GO" id="GO:0007399">
    <property type="term" value="P:nervous system development"/>
    <property type="evidence" value="ECO:0007669"/>
    <property type="project" value="UniProtKB-ARBA"/>
</dbReference>
<evidence type="ECO:0000256" key="6">
    <source>
        <dbReference type="ARBA" id="ARBA00023315"/>
    </source>
</evidence>
<evidence type="ECO:0000256" key="4">
    <source>
        <dbReference type="ARBA" id="ARBA00022723"/>
    </source>
</evidence>
<dbReference type="InterPro" id="IPR002931">
    <property type="entry name" value="Transglutaminase-like"/>
</dbReference>
<dbReference type="GO" id="GO:0046872">
    <property type="term" value="F:metal ion binding"/>
    <property type="evidence" value="ECO:0007669"/>
    <property type="project" value="UniProtKB-KW"/>
</dbReference>
<dbReference type="SUPFAM" id="SSF49309">
    <property type="entry name" value="Transglutaminase, two C-terminal domains"/>
    <property type="match status" value="2"/>
</dbReference>
<dbReference type="SUPFAM" id="SSF54001">
    <property type="entry name" value="Cysteine proteinases"/>
    <property type="match status" value="1"/>
</dbReference>
<evidence type="ECO:0000256" key="2">
    <source>
        <dbReference type="ARBA" id="ARBA00005968"/>
    </source>
</evidence>
<name>A0A6P7KES2_9TELE</name>
<evidence type="ECO:0000256" key="1">
    <source>
        <dbReference type="ARBA" id="ARBA00001913"/>
    </source>
</evidence>
<gene>
    <name evidence="11" type="primary">LOC114452847</name>
</gene>
<dbReference type="EC" id="2.3.2.13" evidence="7"/>
<dbReference type="InterPro" id="IPR038765">
    <property type="entry name" value="Papain-like_cys_pep_sf"/>
</dbReference>
<comment type="cofactor">
    <cofactor evidence="1">
        <name>Ca(2+)</name>
        <dbReference type="ChEBI" id="CHEBI:29108"/>
    </cofactor>
</comment>
<feature type="active site" evidence="8">
    <location>
        <position position="322"/>
    </location>
</feature>
<sequence>MSRPGNVTYRGRFNQPVPTSNLMDFEEDFPEFQPFEDVAESEARPRGPAPGAGTFSVMQVNIIDMRQQVNRSKHYTSAYDTQNLLIRRGQEFTIQVTFNRPPTPQDYFQLEFLIGSDPSPNKGSLVVVTFTAAPVSQWLGQIVSIKGQSVLLSITPSASAIVGKYRTYVAIYMANGMQRTKRDTSTDLYLLFNAWCRDDLVFLPDESQRREYVLNDIGVIYRGSVGAVTQLNWMYGQFERGVLDACIYILDSSQMPIQDRGDIVKLVRKASAVLNSQDDNGVLVGNWSDDFSMGTPPSSWTGSVMILLQYANTGVPVCFAQCWVYAGVFSTFLRCLGVPVRVVTTFNSAHDNTGNLKTDLIFRPDGTPDTRNTRDSIWNYHCWNEVFMKRPDLPPGLEGWQAVDATPQETSDGNYRCGPASVIAIKEGLLCHPFDSGFVFAEVNSDVVCLKRDRYGNLSPFYVDKTLVGQAVYTKSVGSSAPMDITQSYKYPEGSEEDSRTMARAEEYGCERDHSELAEAKMSVDISTAPCYLGQDVHLVVTFHNQSEAAIVVNAHLDVSVVFYTGVTANSFKAEPFTVTVPANQKTSIKLKVLAQEYMPHLGSQLYLHFSVTGQSDNQSLSAIKVMELQTPSLTMTVSGRAKLQQEMVATVTFTNPFDFDLQNVHLCMEGAGLMSARHRDFNVIKPQGSISWQEVFTPRLAGQRRLLAVLDSNTLHQVCGHVDVTITP</sequence>
<dbReference type="InParanoid" id="A0A6P7KES2"/>
<dbReference type="Pfam" id="PF00868">
    <property type="entry name" value="Transglut_N"/>
    <property type="match status" value="1"/>
</dbReference>
<dbReference type="OrthoDB" id="437511at2759"/>
<evidence type="ECO:0000256" key="5">
    <source>
        <dbReference type="ARBA" id="ARBA00022837"/>
    </source>
</evidence>
<accession>A0A6P7KES2</accession>
<dbReference type="InterPro" id="IPR008958">
    <property type="entry name" value="Transglutaminase_C"/>
</dbReference>
<dbReference type="RefSeq" id="XP_028288153.1">
    <property type="nucleotide sequence ID" value="XM_028432352.1"/>
</dbReference>
<organism evidence="10 11">
    <name type="scientific">Parambassis ranga</name>
    <name type="common">Indian glassy fish</name>
    <dbReference type="NCBI Taxonomy" id="210632"/>
    <lineage>
        <taxon>Eukaryota</taxon>
        <taxon>Metazoa</taxon>
        <taxon>Chordata</taxon>
        <taxon>Craniata</taxon>
        <taxon>Vertebrata</taxon>
        <taxon>Euteleostomi</taxon>
        <taxon>Actinopterygii</taxon>
        <taxon>Neopterygii</taxon>
        <taxon>Teleostei</taxon>
        <taxon>Neoteleostei</taxon>
        <taxon>Acanthomorphata</taxon>
        <taxon>Ovalentaria</taxon>
        <taxon>Ambassidae</taxon>
        <taxon>Parambassis</taxon>
    </lineage>
</organism>
<dbReference type="InterPro" id="IPR014756">
    <property type="entry name" value="Ig_E-set"/>
</dbReference>
<keyword evidence="5" id="KW-0106">Calcium</keyword>
<feature type="active site" evidence="8">
    <location>
        <position position="404"/>
    </location>
</feature>
<dbReference type="InterPro" id="IPR036985">
    <property type="entry name" value="Transglutaminase-like_sf"/>
</dbReference>
<dbReference type="InterPro" id="IPR001102">
    <property type="entry name" value="Transglutaminase_N"/>
</dbReference>
<dbReference type="PANTHER" id="PTHR11590:SF42">
    <property type="entry name" value="COAGULATION FACTOR XIII A CHAIN"/>
    <property type="match status" value="1"/>
</dbReference>
<dbReference type="Gene3D" id="2.60.40.10">
    <property type="entry name" value="Immunoglobulins"/>
    <property type="match status" value="3"/>
</dbReference>
<keyword evidence="4" id="KW-0479">Metal-binding</keyword>
<dbReference type="InterPro" id="IPR050779">
    <property type="entry name" value="Transglutaminase"/>
</dbReference>
<evidence type="ECO:0000259" key="9">
    <source>
        <dbReference type="SMART" id="SM00460"/>
    </source>
</evidence>
<dbReference type="SMART" id="SM00460">
    <property type="entry name" value="TGc"/>
    <property type="match status" value="1"/>
</dbReference>
<dbReference type="FunFam" id="3.90.260.10:FF:000001">
    <property type="entry name" value="Protein-glutamine gamma-glutamyltransferase 2"/>
    <property type="match status" value="1"/>
</dbReference>
<dbReference type="InterPro" id="IPR036238">
    <property type="entry name" value="Transglutaminase_C_sf"/>
</dbReference>
<feature type="domain" description="Transglutaminase-like" evidence="9">
    <location>
        <begin position="314"/>
        <end position="407"/>
    </location>
</feature>
<comment type="similarity">
    <text evidence="2">Belongs to the transglutaminase superfamily. Transglutaminase family.</text>
</comment>
<dbReference type="Proteomes" id="UP000515145">
    <property type="component" value="Chromosome 20"/>
</dbReference>
<dbReference type="Pfam" id="PF01841">
    <property type="entry name" value="Transglut_core"/>
    <property type="match status" value="1"/>
</dbReference>